<evidence type="ECO:0000313" key="9">
    <source>
        <dbReference type="Proteomes" id="UP001157017"/>
    </source>
</evidence>
<proteinExistence type="predicted"/>
<feature type="transmembrane region" description="Helical" evidence="7">
    <location>
        <begin position="20"/>
        <end position="45"/>
    </location>
</feature>
<evidence type="ECO:0000256" key="2">
    <source>
        <dbReference type="ARBA" id="ARBA00022448"/>
    </source>
</evidence>
<sequence>MPPVPRAPGTALLVLRDRPFVAVVALNAVFAMHFGLIDVGVPLWLSARTSAPTWMVSVLLLVNTVTVVLLQVRVARGTDTVPQAARAFGRAGLLMAAACAVYSLAAGVPTWVAVVVLLAGALLQVAGEMIGSAGQWGISMGLAPAERQGQYQGFGSTGFAASNMLSPVVLTLLCVEWGRPGWWVLGALLGGVALLMTPVSAWALRTRDRYGAATASG</sequence>
<accession>A0ABQ6JBU2</accession>
<keyword evidence="6 7" id="KW-0472">Membrane</keyword>
<dbReference type="SUPFAM" id="SSF103473">
    <property type="entry name" value="MFS general substrate transporter"/>
    <property type="match status" value="1"/>
</dbReference>
<evidence type="ECO:0000256" key="4">
    <source>
        <dbReference type="ARBA" id="ARBA00022692"/>
    </source>
</evidence>
<evidence type="ECO:0000256" key="3">
    <source>
        <dbReference type="ARBA" id="ARBA00022475"/>
    </source>
</evidence>
<dbReference type="Proteomes" id="UP001157017">
    <property type="component" value="Unassembled WGS sequence"/>
</dbReference>
<protein>
    <recommendedName>
        <fullName evidence="10">Major facilitator superfamily (MFS) profile domain-containing protein</fullName>
    </recommendedName>
</protein>
<keyword evidence="5 7" id="KW-1133">Transmembrane helix</keyword>
<evidence type="ECO:0008006" key="10">
    <source>
        <dbReference type="Google" id="ProtNLM"/>
    </source>
</evidence>
<dbReference type="InterPro" id="IPR050171">
    <property type="entry name" value="MFS_Transporters"/>
</dbReference>
<dbReference type="Gene3D" id="1.20.1250.20">
    <property type="entry name" value="MFS general substrate transporter like domains"/>
    <property type="match status" value="1"/>
</dbReference>
<dbReference type="EMBL" id="BSUZ01000001">
    <property type="protein sequence ID" value="GMA85646.1"/>
    <property type="molecule type" value="Genomic_DNA"/>
</dbReference>
<keyword evidence="2" id="KW-0813">Transport</keyword>
<feature type="transmembrane region" description="Helical" evidence="7">
    <location>
        <begin position="51"/>
        <end position="75"/>
    </location>
</feature>
<evidence type="ECO:0000256" key="5">
    <source>
        <dbReference type="ARBA" id="ARBA00022989"/>
    </source>
</evidence>
<reference evidence="9" key="1">
    <citation type="journal article" date="2019" name="Int. J. Syst. Evol. Microbiol.">
        <title>The Global Catalogue of Microorganisms (GCM) 10K type strain sequencing project: providing services to taxonomists for standard genome sequencing and annotation.</title>
        <authorList>
            <consortium name="The Broad Institute Genomics Platform"/>
            <consortium name="The Broad Institute Genome Sequencing Center for Infectious Disease"/>
            <person name="Wu L."/>
            <person name="Ma J."/>
        </authorList>
    </citation>
    <scope>NUCLEOTIDE SEQUENCE [LARGE SCALE GENOMIC DNA]</scope>
    <source>
        <strain evidence="9">NBRC 108730</strain>
    </source>
</reference>
<evidence type="ECO:0000256" key="7">
    <source>
        <dbReference type="SAM" id="Phobius"/>
    </source>
</evidence>
<evidence type="ECO:0000256" key="1">
    <source>
        <dbReference type="ARBA" id="ARBA00004651"/>
    </source>
</evidence>
<feature type="transmembrane region" description="Helical" evidence="7">
    <location>
        <begin position="182"/>
        <end position="204"/>
    </location>
</feature>
<keyword evidence="3" id="KW-1003">Cell membrane</keyword>
<dbReference type="PANTHER" id="PTHR23517">
    <property type="entry name" value="RESISTANCE PROTEIN MDTM, PUTATIVE-RELATED-RELATED"/>
    <property type="match status" value="1"/>
</dbReference>
<evidence type="ECO:0000313" key="8">
    <source>
        <dbReference type="EMBL" id="GMA85646.1"/>
    </source>
</evidence>
<comment type="subcellular location">
    <subcellularLocation>
        <location evidence="1">Cell membrane</location>
        <topology evidence="1">Multi-pass membrane protein</topology>
    </subcellularLocation>
</comment>
<organism evidence="8 9">
    <name type="scientific">Angustibacter aerolatus</name>
    <dbReference type="NCBI Taxonomy" id="1162965"/>
    <lineage>
        <taxon>Bacteria</taxon>
        <taxon>Bacillati</taxon>
        <taxon>Actinomycetota</taxon>
        <taxon>Actinomycetes</taxon>
        <taxon>Kineosporiales</taxon>
        <taxon>Kineosporiaceae</taxon>
    </lineage>
</organism>
<keyword evidence="4 7" id="KW-0812">Transmembrane</keyword>
<gene>
    <name evidence="8" type="ORF">GCM10025868_08960</name>
</gene>
<feature type="transmembrane region" description="Helical" evidence="7">
    <location>
        <begin position="87"/>
        <end position="105"/>
    </location>
</feature>
<comment type="caution">
    <text evidence="8">The sequence shown here is derived from an EMBL/GenBank/DDBJ whole genome shotgun (WGS) entry which is preliminary data.</text>
</comment>
<dbReference type="PANTHER" id="PTHR23517:SF2">
    <property type="entry name" value="MULTIDRUG RESISTANCE PROTEIN MDTH"/>
    <property type="match status" value="1"/>
</dbReference>
<keyword evidence="9" id="KW-1185">Reference proteome</keyword>
<evidence type="ECO:0000256" key="6">
    <source>
        <dbReference type="ARBA" id="ARBA00023136"/>
    </source>
</evidence>
<name>A0ABQ6JBU2_9ACTN</name>
<dbReference type="InterPro" id="IPR036259">
    <property type="entry name" value="MFS_trans_sf"/>
</dbReference>